<proteinExistence type="predicted"/>
<evidence type="ECO:0000256" key="1">
    <source>
        <dbReference type="SAM" id="Coils"/>
    </source>
</evidence>
<keyword evidence="1" id="KW-0175">Coiled coil</keyword>
<reference evidence="2 3" key="1">
    <citation type="journal article" date="2022" name="Allergy">
        <title>Genome assembly and annotation of Periplaneta americana reveal a comprehensive cockroach allergen profile.</title>
        <authorList>
            <person name="Wang L."/>
            <person name="Xiong Q."/>
            <person name="Saelim N."/>
            <person name="Wang L."/>
            <person name="Nong W."/>
            <person name="Wan A.T."/>
            <person name="Shi M."/>
            <person name="Liu X."/>
            <person name="Cao Q."/>
            <person name="Hui J.H.L."/>
            <person name="Sookrung N."/>
            <person name="Leung T.F."/>
            <person name="Tungtrongchitr A."/>
            <person name="Tsui S.K.W."/>
        </authorList>
    </citation>
    <scope>NUCLEOTIDE SEQUENCE [LARGE SCALE GENOMIC DNA]</scope>
    <source>
        <strain evidence="2">PWHHKU_190912</strain>
    </source>
</reference>
<sequence>MTHDVDQCVENALNVLVSVTDKSGNLRNDLRRDILNSVSELRKSFMELKSEAEERETVIKRLEEEVKKLGGQCTAAASREAEEVSAIS</sequence>
<feature type="coiled-coil region" evidence="1">
    <location>
        <begin position="45"/>
        <end position="79"/>
    </location>
</feature>
<accession>A0ABQ8T229</accession>
<evidence type="ECO:0000313" key="3">
    <source>
        <dbReference type="Proteomes" id="UP001148838"/>
    </source>
</evidence>
<keyword evidence="3" id="KW-1185">Reference proteome</keyword>
<protein>
    <submittedName>
        <fullName evidence="2">Uncharacterized protein</fullName>
    </submittedName>
</protein>
<dbReference type="Proteomes" id="UP001148838">
    <property type="component" value="Unassembled WGS sequence"/>
</dbReference>
<organism evidence="2 3">
    <name type="scientific">Periplaneta americana</name>
    <name type="common">American cockroach</name>
    <name type="synonym">Blatta americana</name>
    <dbReference type="NCBI Taxonomy" id="6978"/>
    <lineage>
        <taxon>Eukaryota</taxon>
        <taxon>Metazoa</taxon>
        <taxon>Ecdysozoa</taxon>
        <taxon>Arthropoda</taxon>
        <taxon>Hexapoda</taxon>
        <taxon>Insecta</taxon>
        <taxon>Pterygota</taxon>
        <taxon>Neoptera</taxon>
        <taxon>Polyneoptera</taxon>
        <taxon>Dictyoptera</taxon>
        <taxon>Blattodea</taxon>
        <taxon>Blattoidea</taxon>
        <taxon>Blattidae</taxon>
        <taxon>Blattinae</taxon>
        <taxon>Periplaneta</taxon>
    </lineage>
</organism>
<dbReference type="EMBL" id="JAJSOF020000017">
    <property type="protein sequence ID" value="KAJ4440519.1"/>
    <property type="molecule type" value="Genomic_DNA"/>
</dbReference>
<comment type="caution">
    <text evidence="2">The sequence shown here is derived from an EMBL/GenBank/DDBJ whole genome shotgun (WGS) entry which is preliminary data.</text>
</comment>
<gene>
    <name evidence="2" type="ORF">ANN_08660</name>
</gene>
<evidence type="ECO:0000313" key="2">
    <source>
        <dbReference type="EMBL" id="KAJ4440519.1"/>
    </source>
</evidence>
<name>A0ABQ8T229_PERAM</name>